<gene>
    <name evidence="2" type="ORF">SMN809_LOCUS72995</name>
</gene>
<evidence type="ECO:0000313" key="2">
    <source>
        <dbReference type="EMBL" id="CAF5193167.1"/>
    </source>
</evidence>
<feature type="non-terminal residue" evidence="2">
    <location>
        <position position="1"/>
    </location>
</feature>
<comment type="caution">
    <text evidence="2">The sequence shown here is derived from an EMBL/GenBank/DDBJ whole genome shotgun (WGS) entry which is preliminary data.</text>
</comment>
<proteinExistence type="predicted"/>
<protein>
    <submittedName>
        <fullName evidence="2">Uncharacterized protein</fullName>
    </submittedName>
</protein>
<organism evidence="2 3">
    <name type="scientific">Rotaria magnacalcarata</name>
    <dbReference type="NCBI Taxonomy" id="392030"/>
    <lineage>
        <taxon>Eukaryota</taxon>
        <taxon>Metazoa</taxon>
        <taxon>Spiralia</taxon>
        <taxon>Gnathifera</taxon>
        <taxon>Rotifera</taxon>
        <taxon>Eurotatoria</taxon>
        <taxon>Bdelloidea</taxon>
        <taxon>Philodinida</taxon>
        <taxon>Philodinidae</taxon>
        <taxon>Rotaria</taxon>
    </lineage>
</organism>
<dbReference type="Proteomes" id="UP000676336">
    <property type="component" value="Unassembled WGS sequence"/>
</dbReference>
<evidence type="ECO:0000313" key="3">
    <source>
        <dbReference type="Proteomes" id="UP000676336"/>
    </source>
</evidence>
<evidence type="ECO:0000256" key="1">
    <source>
        <dbReference type="SAM" id="MobiDB-lite"/>
    </source>
</evidence>
<accession>A0A8S3IAH7</accession>
<sequence>QEKSQLYPYFIIQQPSKNNLTSRRSRGHSVSSSNADSTDFNISNDERIRGYMNFYDWYDELKDANETQWIVDKTKFDSRSFLKDEGPFVRLANVGETDDCADLIWHWTHTSETARSMQLNGMPMQHMLVTVPGIVEAAPAADP</sequence>
<dbReference type="EMBL" id="CAJOBI010326953">
    <property type="protein sequence ID" value="CAF5193167.1"/>
    <property type="molecule type" value="Genomic_DNA"/>
</dbReference>
<reference evidence="2" key="1">
    <citation type="submission" date="2021-02" db="EMBL/GenBank/DDBJ databases">
        <authorList>
            <person name="Nowell W R."/>
        </authorList>
    </citation>
    <scope>NUCLEOTIDE SEQUENCE</scope>
</reference>
<name>A0A8S3IAH7_9BILA</name>
<dbReference type="AlphaFoldDB" id="A0A8S3IAH7"/>
<feature type="region of interest" description="Disordered" evidence="1">
    <location>
        <begin position="18"/>
        <end position="39"/>
    </location>
</feature>